<dbReference type="RefSeq" id="WP_191123525.1">
    <property type="nucleotide sequence ID" value="NZ_JACXWY010000002.1"/>
</dbReference>
<dbReference type="AlphaFoldDB" id="A0A927E799"/>
<organism evidence="1 2">
    <name type="scientific">Bosea spartocytisi</name>
    <dbReference type="NCBI Taxonomy" id="2773451"/>
    <lineage>
        <taxon>Bacteria</taxon>
        <taxon>Pseudomonadati</taxon>
        <taxon>Pseudomonadota</taxon>
        <taxon>Alphaproteobacteria</taxon>
        <taxon>Hyphomicrobiales</taxon>
        <taxon>Boseaceae</taxon>
        <taxon>Bosea</taxon>
    </lineage>
</organism>
<name>A0A927E799_9HYPH</name>
<comment type="caution">
    <text evidence="1">The sequence shown here is derived from an EMBL/GenBank/DDBJ whole genome shotgun (WGS) entry which is preliminary data.</text>
</comment>
<dbReference type="Proteomes" id="UP000619295">
    <property type="component" value="Unassembled WGS sequence"/>
</dbReference>
<protein>
    <submittedName>
        <fullName evidence="1">Uncharacterized protein</fullName>
    </submittedName>
</protein>
<evidence type="ECO:0000313" key="2">
    <source>
        <dbReference type="Proteomes" id="UP000619295"/>
    </source>
</evidence>
<sequence>MATSIVERMANLGPSFDADASAAPPPRLPLGVNLQRASAGQDAATRNAFAGKPVNRLLDTLFAGAALFRLGMRR</sequence>
<dbReference type="EMBL" id="JACXWY010000002">
    <property type="protein sequence ID" value="MBD3844995.1"/>
    <property type="molecule type" value="Genomic_DNA"/>
</dbReference>
<keyword evidence="2" id="KW-1185">Reference proteome</keyword>
<reference evidence="1" key="1">
    <citation type="submission" date="2020-09" db="EMBL/GenBank/DDBJ databases">
        <title>Bosea spartocytisi sp. nov. a root nodule endophyte of Spartocytisus supranubius in the high mountain ecosystem fo the Teide National Park (Canary Islands, Spain).</title>
        <authorList>
            <person name="Pulido-Suarez L."/>
            <person name="Peix A."/>
            <person name="Igual J.M."/>
            <person name="Socas-Perez N."/>
            <person name="Velazquez E."/>
            <person name="Flores-Felix J.D."/>
            <person name="Leon-Barrios M."/>
        </authorList>
    </citation>
    <scope>NUCLEOTIDE SEQUENCE</scope>
    <source>
        <strain evidence="1">SSUT16</strain>
    </source>
</reference>
<accession>A0A927E799</accession>
<proteinExistence type="predicted"/>
<gene>
    <name evidence="1" type="ORF">IED13_04745</name>
</gene>
<evidence type="ECO:0000313" key="1">
    <source>
        <dbReference type="EMBL" id="MBD3844995.1"/>
    </source>
</evidence>